<keyword evidence="3" id="KW-1185">Reference proteome</keyword>
<evidence type="ECO:0000313" key="2">
    <source>
        <dbReference type="EMBL" id="VVC30272.1"/>
    </source>
</evidence>
<sequence length="104" mass="10770">MKKIFKSQIAFLLCLVAAANAAPYVAVAIPVVPAVVHHPANVVHSNTVVQSHPSPPVVARVVAAPVVHPVAVNPVAVHPVVVRPVAVHPVAVHPVVPVSTVVHY</sequence>
<keyword evidence="1" id="KW-0732">Signal</keyword>
<gene>
    <name evidence="2" type="ORF">CINCED_3A020635</name>
</gene>
<organism evidence="2 3">
    <name type="scientific">Cinara cedri</name>
    <dbReference type="NCBI Taxonomy" id="506608"/>
    <lineage>
        <taxon>Eukaryota</taxon>
        <taxon>Metazoa</taxon>
        <taxon>Ecdysozoa</taxon>
        <taxon>Arthropoda</taxon>
        <taxon>Hexapoda</taxon>
        <taxon>Insecta</taxon>
        <taxon>Pterygota</taxon>
        <taxon>Neoptera</taxon>
        <taxon>Paraneoptera</taxon>
        <taxon>Hemiptera</taxon>
        <taxon>Sternorrhyncha</taxon>
        <taxon>Aphidomorpha</taxon>
        <taxon>Aphidoidea</taxon>
        <taxon>Aphididae</taxon>
        <taxon>Lachninae</taxon>
        <taxon>Cinara</taxon>
    </lineage>
</organism>
<dbReference type="AlphaFoldDB" id="A0A5E4MDC3"/>
<name>A0A5E4MDC3_9HEMI</name>
<proteinExistence type="predicted"/>
<reference evidence="2 3" key="1">
    <citation type="submission" date="2019-08" db="EMBL/GenBank/DDBJ databases">
        <authorList>
            <person name="Alioto T."/>
            <person name="Alioto T."/>
            <person name="Gomez Garrido J."/>
        </authorList>
    </citation>
    <scope>NUCLEOTIDE SEQUENCE [LARGE SCALE GENOMIC DNA]</scope>
</reference>
<accession>A0A5E4MDC3</accession>
<dbReference type="EMBL" id="CABPRJ010000511">
    <property type="protein sequence ID" value="VVC30272.1"/>
    <property type="molecule type" value="Genomic_DNA"/>
</dbReference>
<evidence type="ECO:0000313" key="3">
    <source>
        <dbReference type="Proteomes" id="UP000325440"/>
    </source>
</evidence>
<protein>
    <submittedName>
        <fullName evidence="2">Uncharacterized protein</fullName>
    </submittedName>
</protein>
<evidence type="ECO:0000256" key="1">
    <source>
        <dbReference type="SAM" id="SignalP"/>
    </source>
</evidence>
<feature type="signal peptide" evidence="1">
    <location>
        <begin position="1"/>
        <end position="21"/>
    </location>
</feature>
<dbReference type="Proteomes" id="UP000325440">
    <property type="component" value="Unassembled WGS sequence"/>
</dbReference>
<feature type="chain" id="PRO_5022767298" evidence="1">
    <location>
        <begin position="22"/>
        <end position="104"/>
    </location>
</feature>